<name>A0A8H7ZU49_9FUNG</name>
<dbReference type="AlphaFoldDB" id="A0A8H7ZU49"/>
<protein>
    <submittedName>
        <fullName evidence="2">Uncharacterized protein</fullName>
    </submittedName>
</protein>
<reference evidence="2 3" key="1">
    <citation type="journal article" name="Sci. Rep.">
        <title>Genome-scale phylogenetic analyses confirm Olpidium as the closest living zoosporic fungus to the non-flagellated, terrestrial fungi.</title>
        <authorList>
            <person name="Chang Y."/>
            <person name="Rochon D."/>
            <person name="Sekimoto S."/>
            <person name="Wang Y."/>
            <person name="Chovatia M."/>
            <person name="Sandor L."/>
            <person name="Salamov A."/>
            <person name="Grigoriev I.V."/>
            <person name="Stajich J.E."/>
            <person name="Spatafora J.W."/>
        </authorList>
    </citation>
    <scope>NUCLEOTIDE SEQUENCE [LARGE SCALE GENOMIC DNA]</scope>
    <source>
        <strain evidence="2">S191</strain>
    </source>
</reference>
<feature type="compositionally biased region" description="Basic and acidic residues" evidence="1">
    <location>
        <begin position="104"/>
        <end position="114"/>
    </location>
</feature>
<comment type="caution">
    <text evidence="2">The sequence shown here is derived from an EMBL/GenBank/DDBJ whole genome shotgun (WGS) entry which is preliminary data.</text>
</comment>
<dbReference type="Proteomes" id="UP000673691">
    <property type="component" value="Unassembled WGS sequence"/>
</dbReference>
<gene>
    <name evidence="2" type="ORF">BJ554DRAFT_64</name>
</gene>
<keyword evidence="3" id="KW-1185">Reference proteome</keyword>
<proteinExistence type="predicted"/>
<feature type="region of interest" description="Disordered" evidence="1">
    <location>
        <begin position="89"/>
        <end position="166"/>
    </location>
</feature>
<evidence type="ECO:0000313" key="2">
    <source>
        <dbReference type="EMBL" id="KAG5459524.1"/>
    </source>
</evidence>
<dbReference type="EMBL" id="JAEFCI010006697">
    <property type="protein sequence ID" value="KAG5459524.1"/>
    <property type="molecule type" value="Genomic_DNA"/>
</dbReference>
<evidence type="ECO:0000313" key="3">
    <source>
        <dbReference type="Proteomes" id="UP000673691"/>
    </source>
</evidence>
<evidence type="ECO:0000256" key="1">
    <source>
        <dbReference type="SAM" id="MobiDB-lite"/>
    </source>
</evidence>
<sequence>MLSKESLEPCTIGALLGLEGRTEGKLAFLGGSVMVFETRHEGNTEVGKAPGPKLTAPRSQPVAARLTMLRALVPQNIADAGIDLQWTSGTVPLPHSPKGHCEHRKGEKDREVAADGRTGGGRCSADRGSRRRDFRRGRRSRRQGRCARVGRRRRGSVAKAVGHGNQGDARSLCEAEEFLGERDARVPSSFGVACEGESGDEIMRARYCRRTKGAPCSPVSLAGHESLSEAESEARKPPFVNDDRHRGGRKLRTILARTALTRLSMSPYGGFGGEAAARLVGTVNMSAR</sequence>
<organism evidence="2 3">
    <name type="scientific">Olpidium bornovanus</name>
    <dbReference type="NCBI Taxonomy" id="278681"/>
    <lineage>
        <taxon>Eukaryota</taxon>
        <taxon>Fungi</taxon>
        <taxon>Fungi incertae sedis</taxon>
        <taxon>Olpidiomycota</taxon>
        <taxon>Olpidiomycotina</taxon>
        <taxon>Olpidiomycetes</taxon>
        <taxon>Olpidiales</taxon>
        <taxon>Olpidiaceae</taxon>
        <taxon>Olpidium</taxon>
    </lineage>
</organism>
<feature type="compositionally biased region" description="Basic residues" evidence="1">
    <location>
        <begin position="129"/>
        <end position="156"/>
    </location>
</feature>
<accession>A0A8H7ZU49</accession>